<protein>
    <submittedName>
        <fullName evidence="3">Uncharacterized protein</fullName>
    </submittedName>
</protein>
<accession>A0A914BVX3</accession>
<dbReference type="Proteomes" id="UP000887540">
    <property type="component" value="Unplaced"/>
</dbReference>
<proteinExistence type="predicted"/>
<dbReference type="PANTHER" id="PTHR33995">
    <property type="entry name" value="PROTEIN CBG18546"/>
    <property type="match status" value="1"/>
</dbReference>
<name>A0A914BVX3_9BILA</name>
<keyword evidence="1" id="KW-0812">Transmembrane</keyword>
<dbReference type="SUPFAM" id="SSF57501">
    <property type="entry name" value="Cystine-knot cytokines"/>
    <property type="match status" value="1"/>
</dbReference>
<keyword evidence="1" id="KW-1133">Transmembrane helix</keyword>
<evidence type="ECO:0000313" key="2">
    <source>
        <dbReference type="Proteomes" id="UP000887540"/>
    </source>
</evidence>
<feature type="transmembrane region" description="Helical" evidence="1">
    <location>
        <begin position="7"/>
        <end position="25"/>
    </location>
</feature>
<evidence type="ECO:0000313" key="3">
    <source>
        <dbReference type="WBParaSite" id="ACRNAN_Path_1111.g4284.t1"/>
    </source>
</evidence>
<dbReference type="InterPro" id="IPR029034">
    <property type="entry name" value="Cystine-knot_cytokine"/>
</dbReference>
<dbReference type="AlphaFoldDB" id="A0A914BVX3"/>
<organism evidence="2 3">
    <name type="scientific">Acrobeloides nanus</name>
    <dbReference type="NCBI Taxonomy" id="290746"/>
    <lineage>
        <taxon>Eukaryota</taxon>
        <taxon>Metazoa</taxon>
        <taxon>Ecdysozoa</taxon>
        <taxon>Nematoda</taxon>
        <taxon>Chromadorea</taxon>
        <taxon>Rhabditida</taxon>
        <taxon>Tylenchina</taxon>
        <taxon>Cephalobomorpha</taxon>
        <taxon>Cephaloboidea</taxon>
        <taxon>Cephalobidae</taxon>
        <taxon>Acrobeloides</taxon>
    </lineage>
</organism>
<dbReference type="PANTHER" id="PTHR33995:SF13">
    <property type="entry name" value="CTCK DOMAIN-CONTAINING PROTEIN"/>
    <property type="match status" value="1"/>
</dbReference>
<evidence type="ECO:0000256" key="1">
    <source>
        <dbReference type="SAM" id="Phobius"/>
    </source>
</evidence>
<reference evidence="3" key="1">
    <citation type="submission" date="2022-11" db="UniProtKB">
        <authorList>
            <consortium name="WormBaseParasite"/>
        </authorList>
    </citation>
    <scope>IDENTIFICATION</scope>
</reference>
<sequence>MIPLKKIVEICLTLILANVLFYIIGQTQAKNISISEVVVTPSTIESSQYSTTASPKKSLFFSLLYPFPLPWEIIPRRDTYNNSHQQFNTTHDKNLPPSAFLDDIPNDIDDEYKQENSTLAMNDTEIVVVGNGKHAFRIIDEEHQMIKVNVTILDLKATISPPTTTINSTSETITTSTMNVNKTTYRPHRRLLPVTTPKCENLSEKQKYTKLESIGGRNQQFMANTPEEAGKNFVNLLPETELVIPVEIDSSMLSDSTINQKRIDQISCDERCEEIKIKLYEAVQDNAKKFFNRNNIDKPLNDSGPPEVQEGRPIRSRSGCYLEKFITVGNCTSRGEEEIWGYEKLCSACQGVYLMSDHCFPSFINAVTCDKAERQCIFDRFTSSAHGKCQSKTLSFKIMRNKGTKECEEWVYEYIDVPIACECFLSKSSWLNSMPEA</sequence>
<dbReference type="WBParaSite" id="ACRNAN_Path_1111.g4284.t1">
    <property type="protein sequence ID" value="ACRNAN_Path_1111.g4284.t1"/>
    <property type="gene ID" value="ACRNAN_Path_1111.g4284"/>
</dbReference>
<keyword evidence="1" id="KW-0472">Membrane</keyword>
<keyword evidence="2" id="KW-1185">Reference proteome</keyword>